<gene>
    <name evidence="1" type="ORF">GCM10011358_12570</name>
</gene>
<keyword evidence="2" id="KW-1185">Reference proteome</keyword>
<sequence>MWKELATRYLLQSRSMENSIDTMHGPVNRPAIAYVTNVIPNPVISKFSAQSVLFFFVPTDNPDLICTPCKKIL</sequence>
<name>A0ABQ1QKY4_9RHOB</name>
<evidence type="ECO:0000313" key="1">
    <source>
        <dbReference type="EMBL" id="GGD29997.1"/>
    </source>
</evidence>
<proteinExistence type="predicted"/>
<comment type="caution">
    <text evidence="1">The sequence shown here is derived from an EMBL/GenBank/DDBJ whole genome shotgun (WGS) entry which is preliminary data.</text>
</comment>
<evidence type="ECO:0000313" key="2">
    <source>
        <dbReference type="Proteomes" id="UP000617355"/>
    </source>
</evidence>
<accession>A0ABQ1QKY4</accession>
<organism evidence="1 2">
    <name type="scientific">Sinisalibacter lacisalsi</name>
    <dbReference type="NCBI Taxonomy" id="1526570"/>
    <lineage>
        <taxon>Bacteria</taxon>
        <taxon>Pseudomonadati</taxon>
        <taxon>Pseudomonadota</taxon>
        <taxon>Alphaproteobacteria</taxon>
        <taxon>Rhodobacterales</taxon>
        <taxon>Roseobacteraceae</taxon>
        <taxon>Sinisalibacter</taxon>
    </lineage>
</organism>
<reference evidence="2" key="1">
    <citation type="journal article" date="2019" name="Int. J. Syst. Evol. Microbiol.">
        <title>The Global Catalogue of Microorganisms (GCM) 10K type strain sequencing project: providing services to taxonomists for standard genome sequencing and annotation.</title>
        <authorList>
            <consortium name="The Broad Institute Genomics Platform"/>
            <consortium name="The Broad Institute Genome Sequencing Center for Infectious Disease"/>
            <person name="Wu L."/>
            <person name="Ma J."/>
        </authorList>
    </citation>
    <scope>NUCLEOTIDE SEQUENCE [LARGE SCALE GENOMIC DNA]</scope>
    <source>
        <strain evidence="2">CGMCC 1.12922</strain>
    </source>
</reference>
<dbReference type="Proteomes" id="UP000617355">
    <property type="component" value="Unassembled WGS sequence"/>
</dbReference>
<dbReference type="EMBL" id="BMGI01000002">
    <property type="protein sequence ID" value="GGD29997.1"/>
    <property type="molecule type" value="Genomic_DNA"/>
</dbReference>
<protein>
    <submittedName>
        <fullName evidence="1">Uncharacterized protein</fullName>
    </submittedName>
</protein>